<protein>
    <submittedName>
        <fullName evidence="1">Uncharacterized protein</fullName>
    </submittedName>
</protein>
<evidence type="ECO:0000313" key="1">
    <source>
        <dbReference type="EMBL" id="OAD67638.1"/>
    </source>
</evidence>
<accession>A0A162N1V1</accession>
<dbReference type="STRING" id="763407.A0A162N1V1"/>
<name>A0A162N1V1_PHYB8</name>
<sequence length="176" mass="21347">MYYEKDKWFAKKSGQWVQNKIKYVKGVRHILEEYGLWLEKDLYNPIKKWRLDCKSKDTSEDSKYCAHHFLASQPDFMSQKTALHEAVEDSGHIFELYPKFHCKCNWIERYWSAAKREARLQCDYTYKSLDKNIHTFLDHTGKLPNIRWYYNRSWRYIEAYSQEMNVKEANDVVVGH</sequence>
<reference evidence="2" key="1">
    <citation type="submission" date="2015-06" db="EMBL/GenBank/DDBJ databases">
        <title>Expansion of signal transduction pathways in fungi by whole-genome duplication.</title>
        <authorList>
            <consortium name="DOE Joint Genome Institute"/>
            <person name="Corrochano L.M."/>
            <person name="Kuo A."/>
            <person name="Marcet-Houben M."/>
            <person name="Polaino S."/>
            <person name="Salamov A."/>
            <person name="Villalobos J.M."/>
            <person name="Alvarez M.I."/>
            <person name="Avalos J."/>
            <person name="Benito E.P."/>
            <person name="Benoit I."/>
            <person name="Burger G."/>
            <person name="Camino L.P."/>
            <person name="Canovas D."/>
            <person name="Cerda-Olmedo E."/>
            <person name="Cheng J.-F."/>
            <person name="Dominguez A."/>
            <person name="Elias M."/>
            <person name="Eslava A.P."/>
            <person name="Glaser F."/>
            <person name="Grimwood J."/>
            <person name="Gutierrez G."/>
            <person name="Heitman J."/>
            <person name="Henrissat B."/>
            <person name="Iturriaga E.A."/>
            <person name="Lang B.F."/>
            <person name="Lavin J.L."/>
            <person name="Lee S."/>
            <person name="Li W."/>
            <person name="Lindquist E."/>
            <person name="Lopez-Garcia S."/>
            <person name="Luque E.M."/>
            <person name="Marcos A.T."/>
            <person name="Martin J."/>
            <person name="McCluskey K."/>
            <person name="Medina H.R."/>
            <person name="Miralles-Duran A."/>
            <person name="Miyazaki A."/>
            <person name="Munoz-Torres E."/>
            <person name="Oguiza J.A."/>
            <person name="Ohm R."/>
            <person name="Olmedo M."/>
            <person name="Orejas M."/>
            <person name="Ortiz-Castellanos L."/>
            <person name="Pisabarro A.G."/>
            <person name="Rodriguez-Romero J."/>
            <person name="Ruiz-Herrera J."/>
            <person name="Ruiz-Vazquez R."/>
            <person name="Sanz C."/>
            <person name="Schackwitz W."/>
            <person name="Schmutz J."/>
            <person name="Shahriari M."/>
            <person name="Shelest E."/>
            <person name="Silva-Franco F."/>
            <person name="Soanes D."/>
            <person name="Syed K."/>
            <person name="Tagua V.G."/>
            <person name="Talbot N.J."/>
            <person name="Thon M."/>
            <person name="De vries R.P."/>
            <person name="Wiebenga A."/>
            <person name="Yadav J.S."/>
            <person name="Braun E.L."/>
            <person name="Baker S."/>
            <person name="Garre V."/>
            <person name="Horwitz B."/>
            <person name="Torres-Martinez S."/>
            <person name="Idnurm A."/>
            <person name="Herrera-Estrella A."/>
            <person name="Gabaldon T."/>
            <person name="Grigoriev I.V."/>
        </authorList>
    </citation>
    <scope>NUCLEOTIDE SEQUENCE [LARGE SCALE GENOMIC DNA]</scope>
    <source>
        <strain evidence="2">NRRL 1555(-)</strain>
    </source>
</reference>
<dbReference type="OrthoDB" id="10044727at2759"/>
<dbReference type="VEuPathDB" id="FungiDB:PHYBLDRAFT_173968"/>
<dbReference type="EMBL" id="KV440998">
    <property type="protein sequence ID" value="OAD67638.1"/>
    <property type="molecule type" value="Genomic_DNA"/>
</dbReference>
<keyword evidence="2" id="KW-1185">Reference proteome</keyword>
<dbReference type="PANTHER" id="PTHR35871:SF1">
    <property type="entry name" value="CXC1-LIKE CYSTEINE CLUSTER ASSOCIATED WITH KDZ TRANSPOSASES DOMAIN-CONTAINING PROTEIN"/>
    <property type="match status" value="1"/>
</dbReference>
<dbReference type="AlphaFoldDB" id="A0A162N1V1"/>
<proteinExistence type="predicted"/>
<gene>
    <name evidence="1" type="ORF">PHYBLDRAFT_173968</name>
</gene>
<dbReference type="RefSeq" id="XP_018285678.1">
    <property type="nucleotide sequence ID" value="XM_018437156.1"/>
</dbReference>
<dbReference type="Proteomes" id="UP000077315">
    <property type="component" value="Unassembled WGS sequence"/>
</dbReference>
<evidence type="ECO:0000313" key="2">
    <source>
        <dbReference type="Proteomes" id="UP000077315"/>
    </source>
</evidence>
<dbReference type="InParanoid" id="A0A162N1V1"/>
<organism evidence="1 2">
    <name type="scientific">Phycomyces blakesleeanus (strain ATCC 8743b / DSM 1359 / FGSC 10004 / NBRC 33097 / NRRL 1555)</name>
    <dbReference type="NCBI Taxonomy" id="763407"/>
    <lineage>
        <taxon>Eukaryota</taxon>
        <taxon>Fungi</taxon>
        <taxon>Fungi incertae sedis</taxon>
        <taxon>Mucoromycota</taxon>
        <taxon>Mucoromycotina</taxon>
        <taxon>Mucoromycetes</taxon>
        <taxon>Mucorales</taxon>
        <taxon>Phycomycetaceae</taxon>
        <taxon>Phycomyces</taxon>
    </lineage>
</organism>
<dbReference type="PANTHER" id="PTHR35871">
    <property type="entry name" value="EXPRESSED PROTEIN"/>
    <property type="match status" value="1"/>
</dbReference>
<dbReference type="GeneID" id="28998062"/>